<dbReference type="Proteomes" id="UP000198778">
    <property type="component" value="Unassembled WGS sequence"/>
</dbReference>
<sequence>MKKSLLTMVISVWLLSACASESALSSSEQNERALPKEAREFFQSMDEENGVHLYNDEKRNSKLVYLNSNNVQKGDAVTFFTAFEAKSEGETLQLFYETDTTADYAAEAETKVYYEVEPDKEYEVIRLYNNGVETSFGTTSGN</sequence>
<dbReference type="EMBL" id="FNIL01000002">
    <property type="protein sequence ID" value="SDN63554.1"/>
    <property type="molecule type" value="Genomic_DNA"/>
</dbReference>
<gene>
    <name evidence="2" type="ORF">SAMN04488053_102296</name>
</gene>
<keyword evidence="1" id="KW-0732">Signal</keyword>
<organism evidence="2 3">
    <name type="scientific">Alkalicoccus daliensis</name>
    <dbReference type="NCBI Taxonomy" id="745820"/>
    <lineage>
        <taxon>Bacteria</taxon>
        <taxon>Bacillati</taxon>
        <taxon>Bacillota</taxon>
        <taxon>Bacilli</taxon>
        <taxon>Bacillales</taxon>
        <taxon>Bacillaceae</taxon>
        <taxon>Alkalicoccus</taxon>
    </lineage>
</organism>
<evidence type="ECO:0008006" key="4">
    <source>
        <dbReference type="Google" id="ProtNLM"/>
    </source>
</evidence>
<evidence type="ECO:0000256" key="1">
    <source>
        <dbReference type="SAM" id="SignalP"/>
    </source>
</evidence>
<dbReference type="AlphaFoldDB" id="A0A1H0D075"/>
<dbReference type="RefSeq" id="WP_090841624.1">
    <property type="nucleotide sequence ID" value="NZ_FNIL01000002.1"/>
</dbReference>
<dbReference type="PROSITE" id="PS51257">
    <property type="entry name" value="PROKAR_LIPOPROTEIN"/>
    <property type="match status" value="1"/>
</dbReference>
<evidence type="ECO:0000313" key="3">
    <source>
        <dbReference type="Proteomes" id="UP000198778"/>
    </source>
</evidence>
<dbReference type="STRING" id="745820.SAMN04488053_102296"/>
<proteinExistence type="predicted"/>
<feature type="signal peptide" evidence="1">
    <location>
        <begin position="1"/>
        <end position="19"/>
    </location>
</feature>
<accession>A0A1H0D075</accession>
<protein>
    <recommendedName>
        <fullName evidence="4">Lipoprotein</fullName>
    </recommendedName>
</protein>
<reference evidence="3" key="1">
    <citation type="submission" date="2016-10" db="EMBL/GenBank/DDBJ databases">
        <authorList>
            <person name="Varghese N."/>
            <person name="Submissions S."/>
        </authorList>
    </citation>
    <scope>NUCLEOTIDE SEQUENCE [LARGE SCALE GENOMIC DNA]</scope>
    <source>
        <strain evidence="3">CGMCC 1.10369</strain>
    </source>
</reference>
<feature type="chain" id="PRO_5011770530" description="Lipoprotein" evidence="1">
    <location>
        <begin position="20"/>
        <end position="142"/>
    </location>
</feature>
<name>A0A1H0D075_9BACI</name>
<keyword evidence="3" id="KW-1185">Reference proteome</keyword>
<evidence type="ECO:0000313" key="2">
    <source>
        <dbReference type="EMBL" id="SDN63554.1"/>
    </source>
</evidence>
<dbReference type="OrthoDB" id="2614098at2"/>